<accession>A0A8H7UIH7</accession>
<dbReference type="InterPro" id="IPR011990">
    <property type="entry name" value="TPR-like_helical_dom_sf"/>
</dbReference>
<dbReference type="InterPro" id="IPR010323">
    <property type="entry name" value="DUF924"/>
</dbReference>
<sequence length="91" mass="10876">MGSNILKRVKSKPLEHSEDKVDQALSVMKFQQLADENSNDINKDFFDQFYKYAQDHKAVIDRFGRYPHRNKVLERKTTPEEEEFMKEHSGW</sequence>
<proteinExistence type="predicted"/>
<reference evidence="1" key="1">
    <citation type="submission" date="2020-12" db="EMBL/GenBank/DDBJ databases">
        <title>Metabolic potential, ecology and presence of endohyphal bacteria is reflected in genomic diversity of Mucoromycotina.</title>
        <authorList>
            <person name="Muszewska A."/>
            <person name="Okrasinska A."/>
            <person name="Steczkiewicz K."/>
            <person name="Drgas O."/>
            <person name="Orlowska M."/>
            <person name="Perlinska-Lenart U."/>
            <person name="Aleksandrzak-Piekarczyk T."/>
            <person name="Szatraj K."/>
            <person name="Zielenkiewicz U."/>
            <person name="Pilsyk S."/>
            <person name="Malc E."/>
            <person name="Mieczkowski P."/>
            <person name="Kruszewska J.S."/>
            <person name="Biernat P."/>
            <person name="Pawlowska J."/>
        </authorList>
    </citation>
    <scope>NUCLEOTIDE SEQUENCE</scope>
    <source>
        <strain evidence="1">WA0000067209</strain>
    </source>
</reference>
<dbReference type="Gene3D" id="1.25.40.10">
    <property type="entry name" value="Tetratricopeptide repeat domain"/>
    <property type="match status" value="1"/>
</dbReference>
<keyword evidence="2" id="KW-1185">Reference proteome</keyword>
<gene>
    <name evidence="1" type="ORF">INT43_004098</name>
</gene>
<dbReference type="OrthoDB" id="414698at2759"/>
<protein>
    <submittedName>
        <fullName evidence="1">Uncharacterized protein</fullName>
    </submittedName>
</protein>
<dbReference type="AlphaFoldDB" id="A0A8H7UIH7"/>
<evidence type="ECO:0000313" key="2">
    <source>
        <dbReference type="Proteomes" id="UP000654370"/>
    </source>
</evidence>
<dbReference type="SUPFAM" id="SSF48452">
    <property type="entry name" value="TPR-like"/>
    <property type="match status" value="1"/>
</dbReference>
<evidence type="ECO:0000313" key="1">
    <source>
        <dbReference type="EMBL" id="KAG2180309.1"/>
    </source>
</evidence>
<dbReference type="Proteomes" id="UP000654370">
    <property type="component" value="Unassembled WGS sequence"/>
</dbReference>
<comment type="caution">
    <text evidence="1">The sequence shown here is derived from an EMBL/GenBank/DDBJ whole genome shotgun (WGS) entry which is preliminary data.</text>
</comment>
<name>A0A8H7UIH7_MORIS</name>
<organism evidence="1 2">
    <name type="scientific">Mortierella isabellina</name>
    <name type="common">Filamentous fungus</name>
    <name type="synonym">Umbelopsis isabellina</name>
    <dbReference type="NCBI Taxonomy" id="91625"/>
    <lineage>
        <taxon>Eukaryota</taxon>
        <taxon>Fungi</taxon>
        <taxon>Fungi incertae sedis</taxon>
        <taxon>Mucoromycota</taxon>
        <taxon>Mucoromycotina</taxon>
        <taxon>Umbelopsidomycetes</taxon>
        <taxon>Umbelopsidales</taxon>
        <taxon>Umbelopsidaceae</taxon>
        <taxon>Umbelopsis</taxon>
    </lineage>
</organism>
<dbReference type="Pfam" id="PF06041">
    <property type="entry name" value="DUF924"/>
    <property type="match status" value="1"/>
</dbReference>
<dbReference type="EMBL" id="JAEPQZ010000006">
    <property type="protein sequence ID" value="KAG2180309.1"/>
    <property type="molecule type" value="Genomic_DNA"/>
</dbReference>